<dbReference type="PANTHER" id="PTHR42866:SF2">
    <property type="entry name" value="3-DEOXY-MANNO-OCTULOSONATE CYTIDYLYLTRANSFERASE, MITOCHONDRIAL"/>
    <property type="match status" value="1"/>
</dbReference>
<dbReference type="AlphaFoldDB" id="A0A432AUB1"/>
<dbReference type="HAMAP" id="MF_00057">
    <property type="entry name" value="KdsB"/>
    <property type="match status" value="1"/>
</dbReference>
<dbReference type="CDD" id="cd02517">
    <property type="entry name" value="CMP-KDO-Synthetase"/>
    <property type="match status" value="1"/>
</dbReference>
<name>A0A432AUB1_CHLPH</name>
<keyword evidence="4" id="KW-0963">Cytoplasm</keyword>
<dbReference type="GO" id="GO:0005829">
    <property type="term" value="C:cytosol"/>
    <property type="evidence" value="ECO:0007669"/>
    <property type="project" value="TreeGrafter"/>
</dbReference>
<dbReference type="Gene3D" id="3.90.550.10">
    <property type="entry name" value="Spore Coat Polysaccharide Biosynthesis Protein SpsA, Chain A"/>
    <property type="match status" value="1"/>
</dbReference>
<dbReference type="EC" id="2.7.7.38" evidence="4"/>
<dbReference type="RefSeq" id="WP_126384770.1">
    <property type="nucleotide sequence ID" value="NZ_RXYK01000011.1"/>
</dbReference>
<accession>A0A432AUB1</accession>
<comment type="function">
    <text evidence="4">Activates KDO (a required 8-carbon sugar) for incorporation into bacterial lipopolysaccharide in Gram-negative bacteria.</text>
</comment>
<keyword evidence="2 4" id="KW-0548">Nucleotidyltransferase</keyword>
<dbReference type="PANTHER" id="PTHR42866">
    <property type="entry name" value="3-DEOXY-MANNO-OCTULOSONATE CYTIDYLYLTRANSFERASE"/>
    <property type="match status" value="1"/>
</dbReference>
<protein>
    <recommendedName>
        <fullName evidence="4">3-deoxy-manno-octulosonate cytidylyltransferase</fullName>
        <ecNumber evidence="4">2.7.7.38</ecNumber>
    </recommendedName>
    <alternativeName>
        <fullName evidence="4">CMP-2-keto-3-deoxyoctulosonic acid synthase</fullName>
        <shortName evidence="4">CKS</shortName>
        <shortName evidence="4">CMP-KDO synthase</shortName>
    </alternativeName>
</protein>
<dbReference type="GO" id="GO:0033468">
    <property type="term" value="P:CMP-keto-3-deoxy-D-manno-octulosonic acid biosynthetic process"/>
    <property type="evidence" value="ECO:0007669"/>
    <property type="project" value="UniProtKB-UniRule"/>
</dbReference>
<dbReference type="EMBL" id="WUBZ01000016">
    <property type="protein sequence ID" value="MWV54601.1"/>
    <property type="molecule type" value="Genomic_DNA"/>
</dbReference>
<evidence type="ECO:0000256" key="1">
    <source>
        <dbReference type="ARBA" id="ARBA00022679"/>
    </source>
</evidence>
<evidence type="ECO:0000313" key="5">
    <source>
        <dbReference type="EMBL" id="MWV54601.1"/>
    </source>
</evidence>
<dbReference type="Proteomes" id="UP000279908">
    <property type="component" value="Unassembled WGS sequence"/>
</dbReference>
<comment type="caution">
    <text evidence="6">The sequence shown here is derived from an EMBL/GenBank/DDBJ whole genome shotgun (WGS) entry which is preliminary data.</text>
</comment>
<keyword evidence="8" id="KW-1185">Reference proteome</keyword>
<dbReference type="EMBL" id="RXYK01000011">
    <property type="protein sequence ID" value="RTY36936.1"/>
    <property type="molecule type" value="Genomic_DNA"/>
</dbReference>
<dbReference type="NCBIfam" id="NF003950">
    <property type="entry name" value="PRK05450.1-3"/>
    <property type="match status" value="1"/>
</dbReference>
<proteinExistence type="inferred from homology"/>
<dbReference type="GO" id="GO:0008690">
    <property type="term" value="F:3-deoxy-manno-octulosonate cytidylyltransferase activity"/>
    <property type="evidence" value="ECO:0007669"/>
    <property type="project" value="UniProtKB-UniRule"/>
</dbReference>
<evidence type="ECO:0000313" key="7">
    <source>
        <dbReference type="Proteomes" id="UP000279908"/>
    </source>
</evidence>
<dbReference type="Proteomes" id="UP000489351">
    <property type="component" value="Unassembled WGS sequence"/>
</dbReference>
<evidence type="ECO:0000256" key="4">
    <source>
        <dbReference type="HAMAP-Rule" id="MF_00057"/>
    </source>
</evidence>
<sequence length="247" mass="27485">MKAVILIPARLESSRLERKMLADLEGEPLIVRTWRQAMRSTLAERVVVATDSRDIASVLEERGAEVVMTSPSASCGTERIAEAARNIEGDVFVNLQGDEPLISPDTIDLVLSPFFAADPPDCSTLVFALRPDEREQIEDPHIVKALLDRKGNALYFSRSPVPFMRNNSPSLVFYRHVGMYAFGRDVLQQFAALPVSMLEAAESLEQLRLLENGFSIRCVVTTLDQPGVNTAEDLELVRSILRKESRS</sequence>
<comment type="similarity">
    <text evidence="4">Belongs to the KdsB family.</text>
</comment>
<comment type="catalytic activity">
    <reaction evidence="4">
        <text>3-deoxy-alpha-D-manno-oct-2-ulosonate + CTP = CMP-3-deoxy-beta-D-manno-octulosonate + diphosphate</text>
        <dbReference type="Rhea" id="RHEA:23448"/>
        <dbReference type="ChEBI" id="CHEBI:33019"/>
        <dbReference type="ChEBI" id="CHEBI:37563"/>
        <dbReference type="ChEBI" id="CHEBI:85986"/>
        <dbReference type="ChEBI" id="CHEBI:85987"/>
        <dbReference type="EC" id="2.7.7.38"/>
    </reaction>
</comment>
<evidence type="ECO:0000313" key="6">
    <source>
        <dbReference type="EMBL" id="RTY36936.1"/>
    </source>
</evidence>
<dbReference type="Pfam" id="PF02348">
    <property type="entry name" value="CTP_transf_3"/>
    <property type="match status" value="1"/>
</dbReference>
<comment type="subcellular location">
    <subcellularLocation>
        <location evidence="4">Cytoplasm</location>
    </subcellularLocation>
</comment>
<gene>
    <name evidence="4 6" type="primary">kdsB</name>
    <name evidence="6" type="ORF">EKD02_07385</name>
    <name evidence="5" type="ORF">GJ685_05915</name>
</gene>
<keyword evidence="1 4" id="KW-0808">Transferase</keyword>
<dbReference type="NCBIfam" id="NF009905">
    <property type="entry name" value="PRK13368.1"/>
    <property type="match status" value="1"/>
</dbReference>
<keyword evidence="3 4" id="KW-0448">Lipopolysaccharide biosynthesis</keyword>
<dbReference type="InterPro" id="IPR004528">
    <property type="entry name" value="KdsB"/>
</dbReference>
<dbReference type="InterPro" id="IPR029044">
    <property type="entry name" value="Nucleotide-diphossugar_trans"/>
</dbReference>
<evidence type="ECO:0000313" key="8">
    <source>
        <dbReference type="Proteomes" id="UP000489351"/>
    </source>
</evidence>
<dbReference type="UniPathway" id="UPA00358">
    <property type="reaction ID" value="UER00476"/>
</dbReference>
<comment type="pathway">
    <text evidence="4">Nucleotide-sugar biosynthesis; CMP-3-deoxy-D-manno-octulosonate biosynthesis; CMP-3-deoxy-D-manno-octulosonate from 3-deoxy-D-manno-octulosonate and CTP: step 1/1.</text>
</comment>
<organism evidence="6 7">
    <name type="scientific">Chlorobium phaeovibrioides</name>
    <dbReference type="NCBI Taxonomy" id="1094"/>
    <lineage>
        <taxon>Bacteria</taxon>
        <taxon>Pseudomonadati</taxon>
        <taxon>Chlorobiota</taxon>
        <taxon>Chlorobiia</taxon>
        <taxon>Chlorobiales</taxon>
        <taxon>Chlorobiaceae</taxon>
        <taxon>Chlorobium/Pelodictyon group</taxon>
        <taxon>Chlorobium</taxon>
    </lineage>
</organism>
<dbReference type="GO" id="GO:0009103">
    <property type="term" value="P:lipopolysaccharide biosynthetic process"/>
    <property type="evidence" value="ECO:0007669"/>
    <property type="project" value="UniProtKB-UniRule"/>
</dbReference>
<dbReference type="SUPFAM" id="SSF53448">
    <property type="entry name" value="Nucleotide-diphospho-sugar transferases"/>
    <property type="match status" value="1"/>
</dbReference>
<evidence type="ECO:0000256" key="3">
    <source>
        <dbReference type="ARBA" id="ARBA00022985"/>
    </source>
</evidence>
<evidence type="ECO:0000256" key="2">
    <source>
        <dbReference type="ARBA" id="ARBA00022695"/>
    </source>
</evidence>
<reference evidence="6 7" key="1">
    <citation type="submission" date="2018-12" db="EMBL/GenBank/DDBJ databases">
        <authorList>
            <person name="Lunina O.N."/>
            <person name="Grouzdev D.S."/>
            <person name="Gorlenko V.M."/>
            <person name="Savvichev A.S."/>
        </authorList>
    </citation>
    <scope>NUCLEOTIDE SEQUENCE [LARGE SCALE GENOMIC DNA]</scope>
    <source>
        <strain evidence="6 7">BrKhr-17</strain>
    </source>
</reference>
<dbReference type="InterPro" id="IPR003329">
    <property type="entry name" value="Cytidylyl_trans"/>
</dbReference>
<reference evidence="5 8" key="2">
    <citation type="submission" date="2019-11" db="EMBL/GenBank/DDBJ databases">
        <title>Green- and brown-colored morphotypes of Chlorobia in the stratified aquatic ecosystems of Kandalaksha Gulf (White Sea): A model for study of the accessory genome evolution.</title>
        <authorList>
            <person name="Grouzdev D.S."/>
        </authorList>
    </citation>
    <scope>NUCLEOTIDE SEQUENCE [LARGE SCALE GENOMIC DNA]</scope>
    <source>
        <strain evidence="5 8">ZM</strain>
    </source>
</reference>
<dbReference type="NCBIfam" id="NF003952">
    <property type="entry name" value="PRK05450.1-5"/>
    <property type="match status" value="1"/>
</dbReference>
<dbReference type="NCBIfam" id="TIGR00466">
    <property type="entry name" value="kdsB"/>
    <property type="match status" value="1"/>
</dbReference>